<comment type="caution">
    <text evidence="3">The sequence shown here is derived from an EMBL/GenBank/DDBJ whole genome shotgun (WGS) entry which is preliminary data.</text>
</comment>
<feature type="transmembrane region" description="Helical" evidence="2">
    <location>
        <begin position="128"/>
        <end position="154"/>
    </location>
</feature>
<keyword evidence="4" id="KW-1185">Reference proteome</keyword>
<dbReference type="EMBL" id="JAEAOA010001555">
    <property type="protein sequence ID" value="KAK3591036.1"/>
    <property type="molecule type" value="Genomic_DNA"/>
</dbReference>
<feature type="region of interest" description="Disordered" evidence="1">
    <location>
        <begin position="289"/>
        <end position="308"/>
    </location>
</feature>
<dbReference type="Proteomes" id="UP001195483">
    <property type="component" value="Unassembled WGS sequence"/>
</dbReference>
<accession>A0AAE0SFJ5</accession>
<organism evidence="3 4">
    <name type="scientific">Potamilus streckersoni</name>
    <dbReference type="NCBI Taxonomy" id="2493646"/>
    <lineage>
        <taxon>Eukaryota</taxon>
        <taxon>Metazoa</taxon>
        <taxon>Spiralia</taxon>
        <taxon>Lophotrochozoa</taxon>
        <taxon>Mollusca</taxon>
        <taxon>Bivalvia</taxon>
        <taxon>Autobranchia</taxon>
        <taxon>Heteroconchia</taxon>
        <taxon>Palaeoheterodonta</taxon>
        <taxon>Unionida</taxon>
        <taxon>Unionoidea</taxon>
        <taxon>Unionidae</taxon>
        <taxon>Ambleminae</taxon>
        <taxon>Lampsilini</taxon>
        <taxon>Potamilus</taxon>
    </lineage>
</organism>
<evidence type="ECO:0000313" key="3">
    <source>
        <dbReference type="EMBL" id="KAK3591036.1"/>
    </source>
</evidence>
<keyword evidence="2" id="KW-1133">Transmembrane helix</keyword>
<feature type="compositionally biased region" description="Low complexity" evidence="1">
    <location>
        <begin position="295"/>
        <end position="307"/>
    </location>
</feature>
<evidence type="ECO:0000313" key="4">
    <source>
        <dbReference type="Proteomes" id="UP001195483"/>
    </source>
</evidence>
<reference evidence="3" key="3">
    <citation type="submission" date="2023-05" db="EMBL/GenBank/DDBJ databases">
        <authorList>
            <person name="Smith C.H."/>
        </authorList>
    </citation>
    <scope>NUCLEOTIDE SEQUENCE</scope>
    <source>
        <strain evidence="3">CHS0354</strain>
        <tissue evidence="3">Mantle</tissue>
    </source>
</reference>
<reference evidence="3" key="1">
    <citation type="journal article" date="2021" name="Genome Biol. Evol.">
        <title>A High-Quality Reference Genome for a Parasitic Bivalve with Doubly Uniparental Inheritance (Bivalvia: Unionida).</title>
        <authorList>
            <person name="Smith C.H."/>
        </authorList>
    </citation>
    <scope>NUCLEOTIDE SEQUENCE</scope>
    <source>
        <strain evidence="3">CHS0354</strain>
    </source>
</reference>
<dbReference type="AlphaFoldDB" id="A0AAE0SFJ5"/>
<name>A0AAE0SFJ5_9BIVA</name>
<proteinExistence type="predicted"/>
<keyword evidence="2" id="KW-0472">Membrane</keyword>
<evidence type="ECO:0000256" key="2">
    <source>
        <dbReference type="SAM" id="Phobius"/>
    </source>
</evidence>
<sequence length="333" mass="38064">MPGSLVISHTMYDRITNMEQIKRILVIVAVLAISWSSCKSDEKIKKKIQIRHFCCRNHNLMCKDKKTDEKELMLCFHTELVSAQYAWNKTFCEVPPGEETTIHSTSETDYAGQEPSMRKKDHDFEDRTYGVSVPVVILIAILMFLLGIVGMLIFTCFTYELWKRWKICGPFHSCFSHDTYIDNPPNKLHTVVTEADTNKNKNNPTYHDPKMANHSVESCVYDNPRDSIQADHICNPEYSVGTQETTNRVIEKQDGNKTSTFINPSQYELLNKSENQNDREHRYSCIQSEPHNLDSSELTSGSASASTHSMEYSKGNHVYFEVEAHSKVTTSGS</sequence>
<reference evidence="3" key="2">
    <citation type="journal article" date="2021" name="Genome Biol. Evol.">
        <title>Developing a high-quality reference genome for a parasitic bivalve with doubly uniparental inheritance (Bivalvia: Unionida).</title>
        <authorList>
            <person name="Smith C.H."/>
        </authorList>
    </citation>
    <scope>NUCLEOTIDE SEQUENCE</scope>
    <source>
        <strain evidence="3">CHS0354</strain>
        <tissue evidence="3">Mantle</tissue>
    </source>
</reference>
<gene>
    <name evidence="3" type="ORF">CHS0354_026050</name>
</gene>
<feature type="transmembrane region" description="Helical" evidence="2">
    <location>
        <begin position="20"/>
        <end position="38"/>
    </location>
</feature>
<evidence type="ECO:0000256" key="1">
    <source>
        <dbReference type="SAM" id="MobiDB-lite"/>
    </source>
</evidence>
<keyword evidence="2" id="KW-0812">Transmembrane</keyword>
<protein>
    <submittedName>
        <fullName evidence="3">Uncharacterized protein</fullName>
    </submittedName>
</protein>